<accession>A0AAV7EHB2</accession>
<dbReference type="InterPro" id="IPR022052">
    <property type="entry name" value="Histone-bd_RBBP4-like_N"/>
</dbReference>
<dbReference type="PANTHER" id="PTHR45903:SF1">
    <property type="entry name" value="GLUTAMATE-RICH WD REPEAT-CONTAINING PROTEIN 1"/>
    <property type="match status" value="1"/>
</dbReference>
<keyword evidence="7" id="KW-1185">Reference proteome</keyword>
<evidence type="ECO:0000313" key="7">
    <source>
        <dbReference type="Proteomes" id="UP000825729"/>
    </source>
</evidence>
<dbReference type="InterPro" id="IPR051972">
    <property type="entry name" value="Glutamate-rich_WD_repeat"/>
</dbReference>
<dbReference type="Pfam" id="PF12265">
    <property type="entry name" value="CAF1C_H4-bd"/>
    <property type="match status" value="1"/>
</dbReference>
<feature type="compositionally biased region" description="Basic and acidic residues" evidence="4">
    <location>
        <begin position="121"/>
        <end position="135"/>
    </location>
</feature>
<sequence>MVRSLKNRKKIKGKTKPTKMEKDLPYTSAPAKVWQPGVDKLEDGEELECDPSAYNSLHAFHVGWPCLSFDVVRDSLGLIRTEFPHTVYCVAGTQAEKAAWNSIEIFKLIKISGKRRDLVRKVSADNDPDMDHDSSSDEDDENEGDGGSKPPILQA</sequence>
<evidence type="ECO:0000256" key="2">
    <source>
        <dbReference type="ARBA" id="ARBA00022574"/>
    </source>
</evidence>
<feature type="compositionally biased region" description="Basic residues" evidence="4">
    <location>
        <begin position="1"/>
        <end position="17"/>
    </location>
</feature>
<name>A0AAV7EHB2_ARIFI</name>
<evidence type="ECO:0000259" key="5">
    <source>
        <dbReference type="Pfam" id="PF12265"/>
    </source>
</evidence>
<dbReference type="EMBL" id="JAINDJ010000005">
    <property type="protein sequence ID" value="KAG9448235.1"/>
    <property type="molecule type" value="Genomic_DNA"/>
</dbReference>
<gene>
    <name evidence="6" type="ORF">H6P81_014363</name>
</gene>
<keyword evidence="2" id="KW-0853">WD repeat</keyword>
<evidence type="ECO:0000256" key="4">
    <source>
        <dbReference type="SAM" id="MobiDB-lite"/>
    </source>
</evidence>
<evidence type="ECO:0000256" key="3">
    <source>
        <dbReference type="ARBA" id="ARBA00022737"/>
    </source>
</evidence>
<organism evidence="6 7">
    <name type="scientific">Aristolochia fimbriata</name>
    <name type="common">White veined hardy Dutchman's pipe vine</name>
    <dbReference type="NCBI Taxonomy" id="158543"/>
    <lineage>
        <taxon>Eukaryota</taxon>
        <taxon>Viridiplantae</taxon>
        <taxon>Streptophyta</taxon>
        <taxon>Embryophyta</taxon>
        <taxon>Tracheophyta</taxon>
        <taxon>Spermatophyta</taxon>
        <taxon>Magnoliopsida</taxon>
        <taxon>Magnoliidae</taxon>
        <taxon>Piperales</taxon>
        <taxon>Aristolochiaceae</taxon>
        <taxon>Aristolochia</taxon>
    </lineage>
</organism>
<dbReference type="Proteomes" id="UP000825729">
    <property type="component" value="Unassembled WGS sequence"/>
</dbReference>
<dbReference type="GO" id="GO:0005730">
    <property type="term" value="C:nucleolus"/>
    <property type="evidence" value="ECO:0007669"/>
    <property type="project" value="TreeGrafter"/>
</dbReference>
<feature type="region of interest" description="Disordered" evidence="4">
    <location>
        <begin position="1"/>
        <end position="22"/>
    </location>
</feature>
<dbReference type="InterPro" id="IPR015943">
    <property type="entry name" value="WD40/YVTN_repeat-like_dom_sf"/>
</dbReference>
<reference evidence="6 7" key="1">
    <citation type="submission" date="2021-07" db="EMBL/GenBank/DDBJ databases">
        <title>The Aristolochia fimbriata genome: insights into angiosperm evolution, floral development and chemical biosynthesis.</title>
        <authorList>
            <person name="Jiao Y."/>
        </authorList>
    </citation>
    <scope>NUCLEOTIDE SEQUENCE [LARGE SCALE GENOMIC DNA]</scope>
    <source>
        <strain evidence="6">IBCAS-2021</strain>
        <tissue evidence="6">Leaf</tissue>
    </source>
</reference>
<dbReference type="GO" id="GO:0042254">
    <property type="term" value="P:ribosome biogenesis"/>
    <property type="evidence" value="ECO:0007669"/>
    <property type="project" value="TreeGrafter"/>
</dbReference>
<protein>
    <recommendedName>
        <fullName evidence="5">Histone-binding protein RBBP4-like N-terminal domain-containing protein</fullName>
    </recommendedName>
</protein>
<proteinExistence type="inferred from homology"/>
<feature type="region of interest" description="Disordered" evidence="4">
    <location>
        <begin position="121"/>
        <end position="155"/>
    </location>
</feature>
<keyword evidence="3" id="KW-0677">Repeat</keyword>
<comment type="similarity">
    <text evidence="1">Belongs to the WD repeat RBAP46/RBAP48/MSI1 family.</text>
</comment>
<evidence type="ECO:0000313" key="6">
    <source>
        <dbReference type="EMBL" id="KAG9448235.1"/>
    </source>
</evidence>
<dbReference type="Gene3D" id="2.130.10.10">
    <property type="entry name" value="YVTN repeat-like/Quinoprotein amine dehydrogenase"/>
    <property type="match status" value="1"/>
</dbReference>
<dbReference type="PANTHER" id="PTHR45903">
    <property type="entry name" value="GLUTAMATE-RICH WD REPEAT-CONTAINING PROTEIN 1"/>
    <property type="match status" value="1"/>
</dbReference>
<comment type="caution">
    <text evidence="6">The sequence shown here is derived from an EMBL/GenBank/DDBJ whole genome shotgun (WGS) entry which is preliminary data.</text>
</comment>
<feature type="domain" description="Histone-binding protein RBBP4-like N-terminal" evidence="5">
    <location>
        <begin position="45"/>
        <end position="108"/>
    </location>
</feature>
<evidence type="ECO:0000256" key="1">
    <source>
        <dbReference type="ARBA" id="ARBA00009341"/>
    </source>
</evidence>
<dbReference type="AlphaFoldDB" id="A0AAV7EHB2"/>